<sequence length="194" mass="20626">MSVASHPQSLSDPWDSQPSSYQPTGKVNKTEAIPDDWDNEEEVEEEPQKVWEDANSKAPMPELLISSSTMATSAPPPAAFQPTLRILKRPTPSVSAASSGAPDSQQKSYAEREAQYQAARQRIFGAASPSTSVNFGDGDTSQEIIPPLSTNNTQGPCLPPATIIRNPKGPDVGHGDGPSKGFNRSKGKPPNTSS</sequence>
<feature type="compositionally biased region" description="Polar residues" evidence="1">
    <location>
        <begin position="128"/>
        <end position="155"/>
    </location>
</feature>
<dbReference type="InterPro" id="IPR024771">
    <property type="entry name" value="SUZ"/>
</dbReference>
<reference evidence="3 4" key="1">
    <citation type="submission" date="2022-09" db="EMBL/GenBank/DDBJ databases">
        <authorList>
            <person name="Palmer J.M."/>
        </authorList>
    </citation>
    <scope>NUCLEOTIDE SEQUENCE [LARGE SCALE GENOMIC DNA]</scope>
    <source>
        <strain evidence="3 4">DSM 7382</strain>
    </source>
</reference>
<feature type="domain" description="SUZ" evidence="2">
    <location>
        <begin position="59"/>
        <end position="128"/>
    </location>
</feature>
<evidence type="ECO:0000256" key="1">
    <source>
        <dbReference type="SAM" id="MobiDB-lite"/>
    </source>
</evidence>
<dbReference type="AlphaFoldDB" id="A0AAW0FPJ5"/>
<name>A0AAW0FPJ5_9APHY</name>
<dbReference type="Pfam" id="PF12752">
    <property type="entry name" value="SUZ"/>
    <property type="match status" value="1"/>
</dbReference>
<feature type="region of interest" description="Disordered" evidence="1">
    <location>
        <begin position="89"/>
        <end position="194"/>
    </location>
</feature>
<keyword evidence="4" id="KW-1185">Reference proteome</keyword>
<organism evidence="3 4">
    <name type="scientific">Cerrena zonata</name>
    <dbReference type="NCBI Taxonomy" id="2478898"/>
    <lineage>
        <taxon>Eukaryota</taxon>
        <taxon>Fungi</taxon>
        <taxon>Dikarya</taxon>
        <taxon>Basidiomycota</taxon>
        <taxon>Agaricomycotina</taxon>
        <taxon>Agaricomycetes</taxon>
        <taxon>Polyporales</taxon>
        <taxon>Cerrenaceae</taxon>
        <taxon>Cerrena</taxon>
    </lineage>
</organism>
<evidence type="ECO:0000313" key="3">
    <source>
        <dbReference type="EMBL" id="KAK7683618.1"/>
    </source>
</evidence>
<dbReference type="PANTHER" id="PTHR31796:SF2">
    <property type="entry name" value="SUZ DOMAIN-CONTAINING PROTEIN 1"/>
    <property type="match status" value="1"/>
</dbReference>
<accession>A0AAW0FPJ5</accession>
<gene>
    <name evidence="3" type="ORF">QCA50_013456</name>
</gene>
<evidence type="ECO:0000259" key="2">
    <source>
        <dbReference type="PROSITE" id="PS51673"/>
    </source>
</evidence>
<dbReference type="EMBL" id="JASBNA010000030">
    <property type="protein sequence ID" value="KAK7683618.1"/>
    <property type="molecule type" value="Genomic_DNA"/>
</dbReference>
<dbReference type="Proteomes" id="UP001385951">
    <property type="component" value="Unassembled WGS sequence"/>
</dbReference>
<feature type="compositionally biased region" description="Polar residues" evidence="1">
    <location>
        <begin position="1"/>
        <end position="27"/>
    </location>
</feature>
<dbReference type="PROSITE" id="PS51673">
    <property type="entry name" value="SUZ"/>
    <property type="match status" value="1"/>
</dbReference>
<protein>
    <recommendedName>
        <fullName evidence="2">SUZ domain-containing protein</fullName>
    </recommendedName>
</protein>
<proteinExistence type="predicted"/>
<evidence type="ECO:0000313" key="4">
    <source>
        <dbReference type="Proteomes" id="UP001385951"/>
    </source>
</evidence>
<feature type="compositionally biased region" description="Acidic residues" evidence="1">
    <location>
        <begin position="33"/>
        <end position="45"/>
    </location>
</feature>
<feature type="compositionally biased region" description="Basic and acidic residues" evidence="1">
    <location>
        <begin position="46"/>
        <end position="55"/>
    </location>
</feature>
<feature type="region of interest" description="Disordered" evidence="1">
    <location>
        <begin position="1"/>
        <end position="58"/>
    </location>
</feature>
<feature type="compositionally biased region" description="Polar residues" evidence="1">
    <location>
        <begin position="92"/>
        <end position="108"/>
    </location>
</feature>
<dbReference type="InterPro" id="IPR039228">
    <property type="entry name" value="SZRD1"/>
</dbReference>
<dbReference type="PANTHER" id="PTHR31796">
    <property type="entry name" value="SUZ DOMAIN-CONTAINING PROTEIN 1"/>
    <property type="match status" value="1"/>
</dbReference>
<comment type="caution">
    <text evidence="3">The sequence shown here is derived from an EMBL/GenBank/DDBJ whole genome shotgun (WGS) entry which is preliminary data.</text>
</comment>